<feature type="binding site" evidence="11">
    <location>
        <begin position="403"/>
        <end position="406"/>
    </location>
    <ligand>
        <name>N-acetyl-D-glucosamine</name>
        <dbReference type="ChEBI" id="CHEBI:506227"/>
    </ligand>
</feature>
<dbReference type="InterPro" id="IPR014267">
    <property type="entry name" value="GtfA"/>
</dbReference>
<evidence type="ECO:0000256" key="6">
    <source>
        <dbReference type="ARBA" id="ARBA00022676"/>
    </source>
</evidence>
<reference evidence="13 14" key="1">
    <citation type="submission" date="2017-07" db="EMBL/GenBank/DDBJ databases">
        <title>Streptococcus pluranimalium as cause of bovine abortion.</title>
        <authorList>
            <person name="Rodriguez Campos S."/>
            <person name="Gobeli Brawand S."/>
            <person name="Brodard I."/>
            <person name="Rychener L."/>
            <person name="Perreten V."/>
        </authorList>
    </citation>
    <scope>NUCLEOTIDE SEQUENCE [LARGE SCALE GENOMIC DNA]</scope>
    <source>
        <strain evidence="13 14">14A0014</strain>
    </source>
</reference>
<comment type="catalytic activity">
    <reaction evidence="10 11">
        <text>L-seryl-[protein] + UDP-N-acetyl-alpha-D-glucosamine = 3-O-[N-acetyl-alpha-D-glucosaminyl]-L-seryl-[protein] + UDP + H(+)</text>
        <dbReference type="Rhea" id="RHEA:59872"/>
        <dbReference type="Rhea" id="RHEA-COMP:9863"/>
        <dbReference type="Rhea" id="RHEA-COMP:15471"/>
        <dbReference type="ChEBI" id="CHEBI:15378"/>
        <dbReference type="ChEBI" id="CHEBI:29999"/>
        <dbReference type="ChEBI" id="CHEBI:57705"/>
        <dbReference type="ChEBI" id="CHEBI:58223"/>
        <dbReference type="ChEBI" id="CHEBI:143279"/>
    </reaction>
</comment>
<evidence type="ECO:0000259" key="12">
    <source>
        <dbReference type="Pfam" id="PF22145"/>
    </source>
</evidence>
<dbReference type="UniPathway" id="UPA00378"/>
<keyword evidence="9 11" id="KW-0472">Membrane</keyword>
<evidence type="ECO:0000256" key="9">
    <source>
        <dbReference type="ARBA" id="ARBA00023136"/>
    </source>
</evidence>
<comment type="function">
    <text evidence="11">Required for polymorphic O-glycosylation of the serine-rich repeat protein in this bacteria. Catalyzes the first step in glycosylation by transferring N-acetylglucosamine from UDP-GlcNAc to serine residues in the substrate protein. Part of the accessory SecA2/SecY2 system specifically required to export serine-rich repeat cell wall proteins usually encoded upstream in the same operon.</text>
</comment>
<dbReference type="Pfam" id="PF13692">
    <property type="entry name" value="Glyco_trans_1_4"/>
    <property type="match status" value="1"/>
</dbReference>
<dbReference type="SUPFAM" id="SSF53756">
    <property type="entry name" value="UDP-Glycosyltransferase/glycogen phosphorylase"/>
    <property type="match status" value="1"/>
</dbReference>
<evidence type="ECO:0000256" key="4">
    <source>
        <dbReference type="ARBA" id="ARBA00022475"/>
    </source>
</evidence>
<keyword evidence="8 11" id="KW-0547">Nucleotide-binding</keyword>
<dbReference type="FunFam" id="3.40.50.2000:FF:000196">
    <property type="entry name" value="UDP-N-acetylglucosamine--peptide N-acetylglucosaminyltransferase GtfA subunit"/>
    <property type="match status" value="1"/>
</dbReference>
<evidence type="ECO:0000256" key="2">
    <source>
        <dbReference type="ARBA" id="ARBA00004922"/>
    </source>
</evidence>
<feature type="domain" description="GtfA extended beta-sheet meander" evidence="12">
    <location>
        <begin position="96"/>
        <end position="190"/>
    </location>
</feature>
<keyword evidence="5 11" id="KW-0963">Cytoplasm</keyword>
<evidence type="ECO:0000313" key="13">
    <source>
        <dbReference type="EMBL" id="AXJ14016.1"/>
    </source>
</evidence>
<dbReference type="RefSeq" id="WP_115130947.1">
    <property type="nucleotide sequence ID" value="NZ_CP022601.1"/>
</dbReference>
<dbReference type="GO" id="GO:0017122">
    <property type="term" value="C:protein N-acetylglucosaminyltransferase complex"/>
    <property type="evidence" value="ECO:0007669"/>
    <property type="project" value="UniProtKB-UniRule"/>
</dbReference>
<dbReference type="HAMAP" id="MF_01472">
    <property type="entry name" value="GtfA"/>
    <property type="match status" value="1"/>
</dbReference>
<evidence type="ECO:0000256" key="5">
    <source>
        <dbReference type="ARBA" id="ARBA00022490"/>
    </source>
</evidence>
<comment type="subunit">
    <text evidence="11">Forms a heterotetramer with 2 subunits each of GtfA and GtfB. Part of the accessory SecA2/SecY2 protein translocation apparatus.</text>
</comment>
<keyword evidence="4 11" id="KW-1003">Cell membrane</keyword>
<dbReference type="Proteomes" id="UP000255411">
    <property type="component" value="Chromosome"/>
</dbReference>
<feature type="binding site" evidence="11">
    <location>
        <begin position="16"/>
        <end position="19"/>
    </location>
    <ligand>
        <name>UDP</name>
        <dbReference type="ChEBI" id="CHEBI:58223"/>
    </ligand>
</feature>
<evidence type="ECO:0000256" key="3">
    <source>
        <dbReference type="ARBA" id="ARBA00009481"/>
    </source>
</evidence>
<dbReference type="InterPro" id="IPR054396">
    <property type="entry name" value="GtfA_EBD"/>
</dbReference>
<evidence type="ECO:0000256" key="10">
    <source>
        <dbReference type="ARBA" id="ARBA00052053"/>
    </source>
</evidence>
<evidence type="ECO:0000313" key="14">
    <source>
        <dbReference type="Proteomes" id="UP000255411"/>
    </source>
</evidence>
<keyword evidence="7 11" id="KW-0808">Transferase</keyword>
<name>A0A345VMR4_9STRE</name>
<protein>
    <recommendedName>
        <fullName evidence="11">UDP-N-acetylglucosamine--peptide N-acetylglucosaminyltransferase GtfA subunit</fullName>
        <ecNumber evidence="11">2.4.1.-</ecNumber>
    </recommendedName>
    <alternativeName>
        <fullName evidence="11">Glycosyltransferase GtfA</fullName>
    </alternativeName>
</protein>
<dbReference type="GO" id="GO:0000166">
    <property type="term" value="F:nucleotide binding"/>
    <property type="evidence" value="ECO:0007669"/>
    <property type="project" value="UniProtKB-KW"/>
</dbReference>
<proteinExistence type="inferred from homology"/>
<dbReference type="Gene3D" id="3.40.50.2000">
    <property type="entry name" value="Glycogen Phosphorylase B"/>
    <property type="match status" value="2"/>
</dbReference>
<accession>A0A345VMR4</accession>
<dbReference type="GO" id="GO:0005886">
    <property type="term" value="C:plasma membrane"/>
    <property type="evidence" value="ECO:0007669"/>
    <property type="project" value="UniProtKB-SubCell"/>
</dbReference>
<feature type="binding site" evidence="11">
    <location>
        <position position="241"/>
    </location>
    <ligand>
        <name>N-acetyl-D-glucosamine</name>
        <dbReference type="ChEBI" id="CHEBI:506227"/>
    </ligand>
</feature>
<dbReference type="Pfam" id="PF22145">
    <property type="entry name" value="GtfA_EBD"/>
    <property type="match status" value="1"/>
</dbReference>
<evidence type="ECO:0000256" key="1">
    <source>
        <dbReference type="ARBA" id="ARBA00004202"/>
    </source>
</evidence>
<comment type="pathway">
    <text evidence="2 11">Protein modification; protein glycosylation.</text>
</comment>
<dbReference type="NCBIfam" id="TIGR02918">
    <property type="entry name" value="accessory Sec system glycosyltransferase GtfA"/>
    <property type="match status" value="1"/>
</dbReference>
<evidence type="ECO:0000256" key="7">
    <source>
        <dbReference type="ARBA" id="ARBA00022679"/>
    </source>
</evidence>
<dbReference type="GO" id="GO:0016757">
    <property type="term" value="F:glycosyltransferase activity"/>
    <property type="evidence" value="ECO:0007669"/>
    <property type="project" value="UniProtKB-UniRule"/>
</dbReference>
<dbReference type="GO" id="GO:0005737">
    <property type="term" value="C:cytoplasm"/>
    <property type="evidence" value="ECO:0007669"/>
    <property type="project" value="UniProtKB-SubCell"/>
</dbReference>
<organism evidence="13 14">
    <name type="scientific">Streptococcus pluranimalium</name>
    <dbReference type="NCBI Taxonomy" id="82348"/>
    <lineage>
        <taxon>Bacteria</taxon>
        <taxon>Bacillati</taxon>
        <taxon>Bacillota</taxon>
        <taxon>Bacilli</taxon>
        <taxon>Lactobacillales</taxon>
        <taxon>Streptococcaceae</taxon>
        <taxon>Streptococcus</taxon>
    </lineage>
</organism>
<evidence type="ECO:0000256" key="8">
    <source>
        <dbReference type="ARBA" id="ARBA00022741"/>
    </source>
</evidence>
<comment type="similarity">
    <text evidence="3 11">Belongs to the glycosyltransferase group 1 family. Glycosyltransferase 4 subfamily.</text>
</comment>
<evidence type="ECO:0000256" key="11">
    <source>
        <dbReference type="HAMAP-Rule" id="MF_01472"/>
    </source>
</evidence>
<dbReference type="EC" id="2.4.1.-" evidence="11"/>
<keyword evidence="6 11" id="KW-0328">Glycosyltransferase</keyword>
<sequence>MTVYNINKGIGWASSGVEYAQAYRASVFRELGIPTKFIFTDFFQHENIQHLTSNIGFQDDEIIWLYSFFTDIKIAPTTYSVLEFEQTLQESVKRVSEGEHFIRYRHEEKDLTITTYLRKDNPDCVQRVEYLSKDVLVRKDYFTYTKVFTEYYAPKGDQAHLYQRTFFNEDGSVAYVENADNDQKLYHFKDQIIYSTERLIGLMLERLELSSEDILILDRATGIGPAVLRHRGPSKVAVVIHAEHYNVNSTTDDYILWNNYYDYQFTNADNIDVFITSTKEQSKTLAKQFKKYTNHDPKIVTIPVGSLASLRCPEDFRHPFSLLTCSRLASEKHVDWLVRAVCLARESLPELQFDIYGSGGQEDKLRTLIESKKAGHYIRLMGHQDLTDVYQQYEVYLSASTSEGFGLTLLEAIGSGLPIIGFDVPYGNQTFVTSGKNGYLIPRSDVDDVDDYVKLFAEAIVALYKTQVLESYQQFSYQRAEEFLQDKIVARWRQFIKET</sequence>
<dbReference type="CDD" id="cd04949">
    <property type="entry name" value="GT4_GtfA-like"/>
    <property type="match status" value="1"/>
</dbReference>
<comment type="subcellular location">
    <subcellularLocation>
        <location evidence="1 11">Cell membrane</location>
        <topology evidence="1 11">Peripheral membrane protein</topology>
    </subcellularLocation>
    <subcellularLocation>
        <location evidence="11">Cytoplasm</location>
    </subcellularLocation>
    <text evidence="11">Cell membrane association requires GtfB.</text>
</comment>
<feature type="binding site" evidence="11">
    <location>
        <begin position="383"/>
        <end position="384"/>
    </location>
    <ligand>
        <name>UDP</name>
        <dbReference type="ChEBI" id="CHEBI:58223"/>
    </ligand>
</feature>
<dbReference type="AlphaFoldDB" id="A0A345VMR4"/>
<dbReference type="EMBL" id="CP022601">
    <property type="protein sequence ID" value="AXJ14016.1"/>
    <property type="molecule type" value="Genomic_DNA"/>
</dbReference>
<dbReference type="PANTHER" id="PTHR12526">
    <property type="entry name" value="GLYCOSYLTRANSFERASE"/>
    <property type="match status" value="1"/>
</dbReference>
<dbReference type="PANTHER" id="PTHR12526:SF629">
    <property type="entry name" value="TEICHURONIC ACID BIOSYNTHESIS GLYCOSYLTRANSFERASE TUAH-RELATED"/>
    <property type="match status" value="1"/>
</dbReference>
<gene>
    <name evidence="13" type="primary">gtf1_2</name>
    <name evidence="11" type="synonym">gtfA</name>
    <name evidence="13" type="ORF">Sp14A_21320</name>
</gene>